<gene>
    <name evidence="2" type="ORF">BS78_K100700</name>
</gene>
<accession>A0A9W7X825</accession>
<evidence type="ECO:0000313" key="2">
    <source>
        <dbReference type="EMBL" id="KAJ1254240.1"/>
    </source>
</evidence>
<comment type="caution">
    <text evidence="2">The sequence shown here is derived from an EMBL/GenBank/DDBJ whole genome shotgun (WGS) entry which is preliminary data.</text>
</comment>
<organism evidence="2 3">
    <name type="scientific">Paspalum vaginatum</name>
    <name type="common">seashore paspalum</name>
    <dbReference type="NCBI Taxonomy" id="158149"/>
    <lineage>
        <taxon>Eukaryota</taxon>
        <taxon>Viridiplantae</taxon>
        <taxon>Streptophyta</taxon>
        <taxon>Embryophyta</taxon>
        <taxon>Tracheophyta</taxon>
        <taxon>Spermatophyta</taxon>
        <taxon>Magnoliopsida</taxon>
        <taxon>Liliopsida</taxon>
        <taxon>Poales</taxon>
        <taxon>Poaceae</taxon>
        <taxon>PACMAD clade</taxon>
        <taxon>Panicoideae</taxon>
        <taxon>Andropogonodae</taxon>
        <taxon>Paspaleae</taxon>
        <taxon>Paspalinae</taxon>
        <taxon>Paspalum</taxon>
    </lineage>
</organism>
<protein>
    <submittedName>
        <fullName evidence="2">Uncharacterized protein</fullName>
    </submittedName>
</protein>
<feature type="region of interest" description="Disordered" evidence="1">
    <location>
        <begin position="1"/>
        <end position="31"/>
    </location>
</feature>
<dbReference type="EMBL" id="MU630219">
    <property type="protein sequence ID" value="KAJ1254240.1"/>
    <property type="molecule type" value="Genomic_DNA"/>
</dbReference>
<dbReference type="AlphaFoldDB" id="A0A9W7X825"/>
<evidence type="ECO:0000256" key="1">
    <source>
        <dbReference type="SAM" id="MobiDB-lite"/>
    </source>
</evidence>
<evidence type="ECO:0000313" key="3">
    <source>
        <dbReference type="Proteomes" id="UP001164776"/>
    </source>
</evidence>
<name>A0A9W7X825_9POAL</name>
<keyword evidence="3" id="KW-1185">Reference proteome</keyword>
<dbReference type="Proteomes" id="UP001164776">
    <property type="component" value="Unassembled WGS sequence"/>
</dbReference>
<feature type="compositionally biased region" description="Low complexity" evidence="1">
    <location>
        <begin position="1"/>
        <end position="12"/>
    </location>
</feature>
<proteinExistence type="predicted"/>
<sequence length="112" mass="11713">MQTGSGSGSTPITPTPKKKKSQRPGDNPAAAAAAALMREALCGGAVGPPKSSHATSMCHQPLASIPRLASWPPSFLPLVLYNQTIHIQSGGDRRLGSLSCWCLDTPVRQQPL</sequence>
<reference evidence="2 3" key="1">
    <citation type="submission" date="2022-10" db="EMBL/GenBank/DDBJ databases">
        <title>WGS assembly of Paspalum vaginatum 540-79.</title>
        <authorList>
            <person name="Sun G."/>
            <person name="Wase N."/>
            <person name="Shu S."/>
            <person name="Jenkins J."/>
            <person name="Zhou B."/>
            <person name="Torres-Rodriguez J."/>
            <person name="Chen C."/>
            <person name="Sandor L."/>
            <person name="Plott C."/>
            <person name="Yoshinga Y."/>
            <person name="Daum C."/>
            <person name="Qi P."/>
            <person name="Barry K."/>
            <person name="Lipzen A."/>
            <person name="Berry L."/>
            <person name="Pedersen C."/>
            <person name="Gottilla T."/>
            <person name="Foltz A."/>
            <person name="Yu H."/>
            <person name="O'Malley R."/>
            <person name="Zhang C."/>
            <person name="Devos K."/>
            <person name="Sigmon B."/>
            <person name="Yu B."/>
            <person name="Obata T."/>
            <person name="Schmutz J."/>
            <person name="Schnable J."/>
        </authorList>
    </citation>
    <scope>NUCLEOTIDE SEQUENCE [LARGE SCALE GENOMIC DNA]</scope>
    <source>
        <strain evidence="3">cv. 540-79</strain>
    </source>
</reference>